<keyword evidence="2" id="KW-0547">Nucleotide-binding</keyword>
<dbReference type="PRINTS" id="PR01657">
    <property type="entry name" value="MCMFAMILY"/>
</dbReference>
<dbReference type="InterPro" id="IPR045006">
    <property type="entry name" value="CHLI-like"/>
</dbReference>
<dbReference type="SUPFAM" id="SSF52540">
    <property type="entry name" value="P-loop containing nucleoside triphosphate hydrolases"/>
    <property type="match status" value="1"/>
</dbReference>
<evidence type="ECO:0000259" key="4">
    <source>
        <dbReference type="SMART" id="SM00382"/>
    </source>
</evidence>
<dbReference type="InterPro" id="IPR025158">
    <property type="entry name" value="Mg_chelat-rel_C"/>
</dbReference>
<dbReference type="PANTHER" id="PTHR32039:SF7">
    <property type="entry name" value="COMPETENCE PROTEIN COMM"/>
    <property type="match status" value="1"/>
</dbReference>
<dbReference type="Pfam" id="PF01078">
    <property type="entry name" value="Mg_chelatase"/>
    <property type="match status" value="1"/>
</dbReference>
<dbReference type="SUPFAM" id="SSF54211">
    <property type="entry name" value="Ribosomal protein S5 domain 2-like"/>
    <property type="match status" value="1"/>
</dbReference>
<evidence type="ECO:0000313" key="6">
    <source>
        <dbReference type="Proteomes" id="UP000248079"/>
    </source>
</evidence>
<sequence length="512" mass="56181">MLVKTYGSAVYGIHATTITIEVNVFPGVRFSLVGLPDNAVKESQQRIDSALREVGYKIPGKKIIINMAPADIRKEGSAYDLPLAIGILTATEQISCDKLEKFVIMGELSLDGSLVPIKGVLPMAIQAREEGFEGLILPKENAREAAVVNKLKIYGADNISEVIGFLKGDAEIKPTEVDTRAEFYAHLNKFPHDFADVKGQENVKRALEIAAAGGHNIIMIGPPGAGKTMLAKRIPGILPPLSLQEALETTKIHSVAGTLEKDSSLITQRPFRSPHHTISDVALVGGGTYPQPGEISLSHNGVLFLDELPEFKRTVLEVMRQPLEDRTITISRAKFTVDYPASTMLISSMNPCPCGYYNHPEKDCLCAPGMVQKYLSKISGPLLDRIDIHIEVVPVTFDKISDTQLSEKSEVIRARVEHARQIQEDRFKDEEGMHCNAQMSSKLLRKYCQPDEAGNALLKTAMEKVGLSARAYDRILKVSRTIADLAGSENIESDHLAEAIQYRSLDRDGWGG</sequence>
<keyword evidence="3" id="KW-0067">ATP-binding</keyword>
<dbReference type="AlphaFoldDB" id="A0A2V3ZWR2"/>
<gene>
    <name evidence="5" type="ORF">DF185_13405</name>
</gene>
<evidence type="ECO:0000256" key="1">
    <source>
        <dbReference type="ARBA" id="ARBA00006354"/>
    </source>
</evidence>
<dbReference type="GO" id="GO:0005524">
    <property type="term" value="F:ATP binding"/>
    <property type="evidence" value="ECO:0007669"/>
    <property type="project" value="UniProtKB-KW"/>
</dbReference>
<dbReference type="EMBL" id="QFLI01000005">
    <property type="protein sequence ID" value="PXY00889.1"/>
    <property type="molecule type" value="Genomic_DNA"/>
</dbReference>
<dbReference type="PANTHER" id="PTHR32039">
    <property type="entry name" value="MAGNESIUM-CHELATASE SUBUNIT CHLI"/>
    <property type="match status" value="1"/>
</dbReference>
<dbReference type="GO" id="GO:0003677">
    <property type="term" value="F:DNA binding"/>
    <property type="evidence" value="ECO:0007669"/>
    <property type="project" value="InterPro"/>
</dbReference>
<dbReference type="OrthoDB" id="9813147at2"/>
<comment type="similarity">
    <text evidence="1">Belongs to the Mg-chelatase subunits D/I family. ComM subfamily.</text>
</comment>
<feature type="domain" description="AAA+ ATPase" evidence="4">
    <location>
        <begin position="213"/>
        <end position="396"/>
    </location>
</feature>
<name>A0A2V3ZWR2_9BACT</name>
<dbReference type="InterPro" id="IPR000523">
    <property type="entry name" value="Mg_chelatse_chII-like_cat_dom"/>
</dbReference>
<reference evidence="5 6" key="1">
    <citation type="submission" date="2018-05" db="EMBL/GenBank/DDBJ databases">
        <title>Marinifilum breve JC075T sp. nov., a marine bacterium isolated from Yongle Blue Hole in the South China Sea.</title>
        <authorList>
            <person name="Fu T."/>
        </authorList>
    </citation>
    <scope>NUCLEOTIDE SEQUENCE [LARGE SCALE GENOMIC DNA]</scope>
    <source>
        <strain evidence="5 6">JC075</strain>
    </source>
</reference>
<dbReference type="InterPro" id="IPR001208">
    <property type="entry name" value="MCM_dom"/>
</dbReference>
<evidence type="ECO:0000256" key="2">
    <source>
        <dbReference type="ARBA" id="ARBA00022741"/>
    </source>
</evidence>
<dbReference type="Pfam" id="PF13335">
    <property type="entry name" value="Mg_chelatase_C"/>
    <property type="match status" value="1"/>
</dbReference>
<dbReference type="InterPro" id="IPR014721">
    <property type="entry name" value="Ribsml_uS5_D2-typ_fold_subgr"/>
</dbReference>
<dbReference type="InterPro" id="IPR020568">
    <property type="entry name" value="Ribosomal_Su5_D2-typ_SF"/>
</dbReference>
<dbReference type="Gene3D" id="3.30.230.10">
    <property type="match status" value="1"/>
</dbReference>
<dbReference type="InterPro" id="IPR003593">
    <property type="entry name" value="AAA+_ATPase"/>
</dbReference>
<dbReference type="SMART" id="SM00382">
    <property type="entry name" value="AAA"/>
    <property type="match status" value="1"/>
</dbReference>
<accession>A0A2V3ZWR2</accession>
<evidence type="ECO:0000256" key="3">
    <source>
        <dbReference type="ARBA" id="ARBA00022840"/>
    </source>
</evidence>
<dbReference type="InterPro" id="IPR004482">
    <property type="entry name" value="Mg_chelat-rel"/>
</dbReference>
<dbReference type="InterPro" id="IPR027417">
    <property type="entry name" value="P-loop_NTPase"/>
</dbReference>
<dbReference type="RefSeq" id="WP_110361255.1">
    <property type="nucleotide sequence ID" value="NZ_QFLI01000005.1"/>
</dbReference>
<protein>
    <submittedName>
        <fullName evidence="5">Magnesium chelatase</fullName>
    </submittedName>
</protein>
<keyword evidence="6" id="KW-1185">Reference proteome</keyword>
<dbReference type="NCBIfam" id="TIGR00368">
    <property type="entry name" value="YifB family Mg chelatase-like AAA ATPase"/>
    <property type="match status" value="1"/>
</dbReference>
<dbReference type="Proteomes" id="UP000248079">
    <property type="component" value="Unassembled WGS sequence"/>
</dbReference>
<proteinExistence type="inferred from homology"/>
<dbReference type="Pfam" id="PF13541">
    <property type="entry name" value="ChlI"/>
    <property type="match status" value="1"/>
</dbReference>
<dbReference type="Gene3D" id="3.40.50.300">
    <property type="entry name" value="P-loop containing nucleotide triphosphate hydrolases"/>
    <property type="match status" value="1"/>
</dbReference>
<organism evidence="5 6">
    <name type="scientific">Marinifilum breve</name>
    <dbReference type="NCBI Taxonomy" id="2184082"/>
    <lineage>
        <taxon>Bacteria</taxon>
        <taxon>Pseudomonadati</taxon>
        <taxon>Bacteroidota</taxon>
        <taxon>Bacteroidia</taxon>
        <taxon>Marinilabiliales</taxon>
        <taxon>Marinifilaceae</taxon>
    </lineage>
</organism>
<evidence type="ECO:0000313" key="5">
    <source>
        <dbReference type="EMBL" id="PXY00889.1"/>
    </source>
</evidence>
<comment type="caution">
    <text evidence="5">The sequence shown here is derived from an EMBL/GenBank/DDBJ whole genome shotgun (WGS) entry which is preliminary data.</text>
</comment>